<keyword evidence="2" id="KW-0472">Membrane</keyword>
<accession>A0ABM8ENZ3</accession>
<feature type="transmembrane region" description="Helical" evidence="2">
    <location>
        <begin position="12"/>
        <end position="33"/>
    </location>
</feature>
<dbReference type="PANTHER" id="PTHR35038">
    <property type="entry name" value="DISSIMILATORY SULFITE REDUCTASE SIRA"/>
    <property type="match status" value="1"/>
</dbReference>
<evidence type="ECO:0000256" key="2">
    <source>
        <dbReference type="SAM" id="Phobius"/>
    </source>
</evidence>
<evidence type="ECO:0000313" key="3">
    <source>
        <dbReference type="EMBL" id="BDV44325.1"/>
    </source>
</evidence>
<dbReference type="SUPFAM" id="SSF48695">
    <property type="entry name" value="Multiheme cytochromes"/>
    <property type="match status" value="4"/>
</dbReference>
<keyword evidence="4" id="KW-1185">Reference proteome</keyword>
<sequence length="976" mass="103047">MRKAEKSGFNGCSLMIGVLVFMLACGAVLFAPVDATRAGTITSCSGCHGMPPVDAAYRNISTGQFVGSHNTHSWQRSNGDFNCGKCHKMPTTFNHRNGNIDFVANINNSRLIARYKNVTSFPQTATPVFDTCVNVNCHFENTTPQRGNAALSRATADMPQTCDTCHNSSVGSDNYHTKHLAYFGGSPNSCKKCHPDHAVEANPFGHATSAGLRGLDFNFSAFPNDGGTGAYNGDASYPLYLYNTNRSGSCSGLYCHSPGTKATSYDSPNRTPIWNSPFGTSCIGCHLGDAESGSPMNTGSHGIHIGNGALSIIGCVKCHGATVSDNRTIKDMSMHVNKKVNISFDPAIGGTNGLYSGSASPMAKDVGTAYGRCQNIYCHSNGTTTTPPFNNYTAIWGSTLPTDCTGCHGGQVGSSRVLSTNNHRKHIDAAYNPKLGAAFGCVECHAKTVQNNTTIINKLNHVNGFKDYSGLRAGHISGGTCNTVYCHSSGQRAPAFRSMVAWSDTATTFDCKGCHGAYGTATLSLTPPAGYVASQFGEPNYNNYSSSDRNWYNSHYKHVEAASDCRKCHYNTSQTGTSLVPGTTLHANTQKNISFDTAVAGNNNPSYDDQSRRCSNVYCHSNGQKNGTVYISPRWGGAPFTCDSCHPISGLSGAHAVHVGGMIPNFYNYTGNHPVGATYRFGCANCHPLDKLTFHNNGLVNLALSKNDAGIGYLRSRNGATNDNGPNAAGSGITGTSGVSIKCTAVYCHSNGYSTNLIYATTPDWYGGTFTGDKCANCHGNYPNSTIAGSPGHYDTTNWLGSGVAGGHIVGIHYENIYNGATGLRTAGNTDTSSHGLASNSTTISCNLCHNDTVTTSANDQSVNCSTAGCHDTGTRLKGNAAIASAVTHVNGQVDVKFASINVIAKAQLRKPEAGWVRTGSYKAAGSFDTYSTSLAKATYSAATKTCSNVSCHFQQTIKWGDVGGKTTCLSCHTSL</sequence>
<keyword evidence="2" id="KW-1133">Transmembrane helix</keyword>
<gene>
    <name evidence="3" type="ORF">GURASL_32480</name>
</gene>
<evidence type="ECO:0000313" key="4">
    <source>
        <dbReference type="Proteomes" id="UP001317705"/>
    </source>
</evidence>
<dbReference type="PANTHER" id="PTHR35038:SF6">
    <property type="entry name" value="SURFACE LOCALIZED DECAHEME CYTOCHROME C LIPOPROTEIN"/>
    <property type="match status" value="1"/>
</dbReference>
<dbReference type="Pfam" id="PF09698">
    <property type="entry name" value="GSu_C4xC__C2xCH"/>
    <property type="match status" value="5"/>
</dbReference>
<keyword evidence="2" id="KW-0812">Transmembrane</keyword>
<dbReference type="PROSITE" id="PS51257">
    <property type="entry name" value="PROKAR_LIPOPROTEIN"/>
    <property type="match status" value="1"/>
</dbReference>
<protein>
    <submittedName>
        <fullName evidence="3">Cytochrome c</fullName>
    </submittedName>
</protein>
<dbReference type="NCBIfam" id="TIGR01904">
    <property type="entry name" value="GSu_C4xC__C2xCH"/>
    <property type="match status" value="6"/>
</dbReference>
<dbReference type="RefSeq" id="WP_282000431.1">
    <property type="nucleotide sequence ID" value="NZ_AP027151.1"/>
</dbReference>
<reference evidence="3 4" key="1">
    <citation type="submission" date="2022-12" db="EMBL/GenBank/DDBJ databases">
        <title>Polyphasic characterization of Geotalea uranireducens NIT-SL11 newly isolated from a complex of sewage sludge and microbially reduced graphene oxide.</title>
        <authorList>
            <person name="Xie L."/>
            <person name="Yoshida N."/>
            <person name="Meng L."/>
        </authorList>
    </citation>
    <scope>NUCLEOTIDE SEQUENCE [LARGE SCALE GENOMIC DNA]</scope>
    <source>
        <strain evidence="3 4">NIT-SL11</strain>
    </source>
</reference>
<organism evidence="3 4">
    <name type="scientific">Geotalea uraniireducens</name>
    <dbReference type="NCBI Taxonomy" id="351604"/>
    <lineage>
        <taxon>Bacteria</taxon>
        <taxon>Pseudomonadati</taxon>
        <taxon>Thermodesulfobacteriota</taxon>
        <taxon>Desulfuromonadia</taxon>
        <taxon>Geobacterales</taxon>
        <taxon>Geobacteraceae</taxon>
        <taxon>Geotalea</taxon>
    </lineage>
</organism>
<dbReference type="InterPro" id="IPR051829">
    <property type="entry name" value="Multiheme_Cytochr_ET"/>
</dbReference>
<dbReference type="Gene3D" id="3.90.10.10">
    <property type="entry name" value="Cytochrome C3"/>
    <property type="match status" value="1"/>
</dbReference>
<keyword evidence="1" id="KW-0732">Signal</keyword>
<proteinExistence type="predicted"/>
<evidence type="ECO:0000256" key="1">
    <source>
        <dbReference type="ARBA" id="ARBA00022729"/>
    </source>
</evidence>
<name>A0ABM8ENZ3_9BACT</name>
<dbReference type="InterPro" id="IPR036280">
    <property type="entry name" value="Multihaem_cyt_sf"/>
</dbReference>
<dbReference type="Proteomes" id="UP001317705">
    <property type="component" value="Chromosome"/>
</dbReference>
<dbReference type="InterPro" id="IPR010176">
    <property type="entry name" value="C4xCH_C2xCH_motif_GEOSU"/>
</dbReference>
<dbReference type="EMBL" id="AP027151">
    <property type="protein sequence ID" value="BDV44325.1"/>
    <property type="molecule type" value="Genomic_DNA"/>
</dbReference>